<name>A0A917RZL9_9ACTN</name>
<evidence type="ECO:0000313" key="2">
    <source>
        <dbReference type="EMBL" id="GGL46815.1"/>
    </source>
</evidence>
<dbReference type="RefSeq" id="WP_188893211.1">
    <property type="nucleotide sequence ID" value="NZ_BMMZ01000001.1"/>
</dbReference>
<dbReference type="GO" id="GO:0051920">
    <property type="term" value="F:peroxiredoxin activity"/>
    <property type="evidence" value="ECO:0007669"/>
    <property type="project" value="InterPro"/>
</dbReference>
<keyword evidence="3" id="KW-1185">Reference proteome</keyword>
<reference evidence="2" key="2">
    <citation type="submission" date="2020-09" db="EMBL/GenBank/DDBJ databases">
        <authorList>
            <person name="Sun Q."/>
            <person name="Zhou Y."/>
        </authorList>
    </citation>
    <scope>NUCLEOTIDE SEQUENCE</scope>
    <source>
        <strain evidence="2">CGMCC 4.7306</strain>
    </source>
</reference>
<dbReference type="AlphaFoldDB" id="A0A917RZL9"/>
<dbReference type="InterPro" id="IPR029032">
    <property type="entry name" value="AhpD-like"/>
</dbReference>
<feature type="domain" description="Carboxymuconolactone decarboxylase-like" evidence="1">
    <location>
        <begin position="53"/>
        <end position="94"/>
    </location>
</feature>
<organism evidence="2 3">
    <name type="scientific">Microlunatus endophyticus</name>
    <dbReference type="NCBI Taxonomy" id="1716077"/>
    <lineage>
        <taxon>Bacteria</taxon>
        <taxon>Bacillati</taxon>
        <taxon>Actinomycetota</taxon>
        <taxon>Actinomycetes</taxon>
        <taxon>Propionibacteriales</taxon>
        <taxon>Propionibacteriaceae</taxon>
        <taxon>Microlunatus</taxon>
    </lineage>
</organism>
<dbReference type="EMBL" id="BMMZ01000001">
    <property type="protein sequence ID" value="GGL46815.1"/>
    <property type="molecule type" value="Genomic_DNA"/>
</dbReference>
<dbReference type="SUPFAM" id="SSF69118">
    <property type="entry name" value="AhpD-like"/>
    <property type="match status" value="1"/>
</dbReference>
<dbReference type="Proteomes" id="UP000613840">
    <property type="component" value="Unassembled WGS sequence"/>
</dbReference>
<accession>A0A917RZL9</accession>
<dbReference type="Gene3D" id="1.20.1290.10">
    <property type="entry name" value="AhpD-like"/>
    <property type="match status" value="1"/>
</dbReference>
<evidence type="ECO:0000259" key="1">
    <source>
        <dbReference type="Pfam" id="PF02627"/>
    </source>
</evidence>
<evidence type="ECO:0000313" key="3">
    <source>
        <dbReference type="Proteomes" id="UP000613840"/>
    </source>
</evidence>
<proteinExistence type="predicted"/>
<dbReference type="InterPro" id="IPR003779">
    <property type="entry name" value="CMD-like"/>
</dbReference>
<sequence length="170" mass="18126">MSTTSFPTHTPETAPAAARPAMIRTAAEFGTVPPALGRLATSPVLLNGFLDASAAFEHSSLDRIAQEVVIMTVAVRNGCRVCVGIHSGFLRKLGRAELIAPLRSGRPLDDPMLEAVRQFTLRLLATTGDVPDDELQEFLAAGFTPENALEIVYGIGAYTMSTFANRLVGL</sequence>
<comment type="caution">
    <text evidence="2">The sequence shown here is derived from an EMBL/GenBank/DDBJ whole genome shotgun (WGS) entry which is preliminary data.</text>
</comment>
<reference evidence="2" key="1">
    <citation type="journal article" date="2014" name="Int. J. Syst. Evol. Microbiol.">
        <title>Complete genome sequence of Corynebacterium casei LMG S-19264T (=DSM 44701T), isolated from a smear-ripened cheese.</title>
        <authorList>
            <consortium name="US DOE Joint Genome Institute (JGI-PGF)"/>
            <person name="Walter F."/>
            <person name="Albersmeier A."/>
            <person name="Kalinowski J."/>
            <person name="Ruckert C."/>
        </authorList>
    </citation>
    <scope>NUCLEOTIDE SEQUENCE</scope>
    <source>
        <strain evidence="2">CGMCC 4.7306</strain>
    </source>
</reference>
<dbReference type="PANTHER" id="PTHR35446">
    <property type="entry name" value="SI:CH211-175M2.5"/>
    <property type="match status" value="1"/>
</dbReference>
<gene>
    <name evidence="2" type="ORF">GCM10011575_00860</name>
</gene>
<protein>
    <submittedName>
        <fullName evidence="2">Alkyl hydroperoxide reductase AhpD</fullName>
    </submittedName>
</protein>
<dbReference type="Pfam" id="PF02627">
    <property type="entry name" value="CMD"/>
    <property type="match status" value="1"/>
</dbReference>
<dbReference type="PANTHER" id="PTHR35446:SF3">
    <property type="entry name" value="CMD DOMAIN-CONTAINING PROTEIN"/>
    <property type="match status" value="1"/>
</dbReference>